<evidence type="ECO:0000313" key="3">
    <source>
        <dbReference type="Proteomes" id="UP000015106"/>
    </source>
</evidence>
<protein>
    <submittedName>
        <fullName evidence="2">Uncharacterized protein</fullName>
    </submittedName>
</protein>
<dbReference type="Gramene" id="TuG1812G0700000694.01.T01">
    <property type="protein sequence ID" value="TuG1812G0700000694.01.T01.cds422526"/>
    <property type="gene ID" value="TuG1812G0700000694.01"/>
</dbReference>
<proteinExistence type="predicted"/>
<organism evidence="2 3">
    <name type="scientific">Triticum urartu</name>
    <name type="common">Red wild einkorn</name>
    <name type="synonym">Crithodium urartu</name>
    <dbReference type="NCBI Taxonomy" id="4572"/>
    <lineage>
        <taxon>Eukaryota</taxon>
        <taxon>Viridiplantae</taxon>
        <taxon>Streptophyta</taxon>
        <taxon>Embryophyta</taxon>
        <taxon>Tracheophyta</taxon>
        <taxon>Spermatophyta</taxon>
        <taxon>Magnoliopsida</taxon>
        <taxon>Liliopsida</taxon>
        <taxon>Poales</taxon>
        <taxon>Poaceae</taxon>
        <taxon>BOP clade</taxon>
        <taxon>Pooideae</taxon>
        <taxon>Triticodae</taxon>
        <taxon>Triticeae</taxon>
        <taxon>Triticinae</taxon>
        <taxon>Triticum</taxon>
    </lineage>
</organism>
<evidence type="ECO:0000256" key="1">
    <source>
        <dbReference type="SAM" id="MobiDB-lite"/>
    </source>
</evidence>
<dbReference type="EnsemblPlants" id="TuG1812G0700000694.01.T01">
    <property type="protein sequence ID" value="TuG1812G0700000694.01.T01.cds422526"/>
    <property type="gene ID" value="TuG1812G0700000694.01"/>
</dbReference>
<reference evidence="2" key="2">
    <citation type="submission" date="2018-03" db="EMBL/GenBank/DDBJ databases">
        <title>The Triticum urartu genome reveals the dynamic nature of wheat genome evolution.</title>
        <authorList>
            <person name="Ling H."/>
            <person name="Ma B."/>
            <person name="Shi X."/>
            <person name="Liu H."/>
            <person name="Dong L."/>
            <person name="Sun H."/>
            <person name="Cao Y."/>
            <person name="Gao Q."/>
            <person name="Zheng S."/>
            <person name="Li Y."/>
            <person name="Yu Y."/>
            <person name="Du H."/>
            <person name="Qi M."/>
            <person name="Li Y."/>
            <person name="Yu H."/>
            <person name="Cui Y."/>
            <person name="Wang N."/>
            <person name="Chen C."/>
            <person name="Wu H."/>
            <person name="Zhao Y."/>
            <person name="Zhang J."/>
            <person name="Li Y."/>
            <person name="Zhou W."/>
            <person name="Zhang B."/>
            <person name="Hu W."/>
            <person name="Eijk M."/>
            <person name="Tang J."/>
            <person name="Witsenboer H."/>
            <person name="Zhao S."/>
            <person name="Li Z."/>
            <person name="Zhang A."/>
            <person name="Wang D."/>
            <person name="Liang C."/>
        </authorList>
    </citation>
    <scope>NUCLEOTIDE SEQUENCE [LARGE SCALE GENOMIC DNA]</scope>
    <source>
        <strain evidence="2">cv. G1812</strain>
    </source>
</reference>
<keyword evidence="3" id="KW-1185">Reference proteome</keyword>
<evidence type="ECO:0000313" key="2">
    <source>
        <dbReference type="EnsemblPlants" id="TuG1812G0700000694.01.T01.cds422526"/>
    </source>
</evidence>
<dbReference type="Proteomes" id="UP000015106">
    <property type="component" value="Chromosome 7"/>
</dbReference>
<sequence>MQPCQLPSSNDVSSSSHIKGWPST</sequence>
<feature type="region of interest" description="Disordered" evidence="1">
    <location>
        <begin position="1"/>
        <end position="24"/>
    </location>
</feature>
<accession>A0A8R7QYS5</accession>
<reference evidence="3" key="1">
    <citation type="journal article" date="2013" name="Nature">
        <title>Draft genome of the wheat A-genome progenitor Triticum urartu.</title>
        <authorList>
            <person name="Ling H.Q."/>
            <person name="Zhao S."/>
            <person name="Liu D."/>
            <person name="Wang J."/>
            <person name="Sun H."/>
            <person name="Zhang C."/>
            <person name="Fan H."/>
            <person name="Li D."/>
            <person name="Dong L."/>
            <person name="Tao Y."/>
            <person name="Gao C."/>
            <person name="Wu H."/>
            <person name="Li Y."/>
            <person name="Cui Y."/>
            <person name="Guo X."/>
            <person name="Zheng S."/>
            <person name="Wang B."/>
            <person name="Yu K."/>
            <person name="Liang Q."/>
            <person name="Yang W."/>
            <person name="Lou X."/>
            <person name="Chen J."/>
            <person name="Feng M."/>
            <person name="Jian J."/>
            <person name="Zhang X."/>
            <person name="Luo G."/>
            <person name="Jiang Y."/>
            <person name="Liu J."/>
            <person name="Wang Z."/>
            <person name="Sha Y."/>
            <person name="Zhang B."/>
            <person name="Wu H."/>
            <person name="Tang D."/>
            <person name="Shen Q."/>
            <person name="Xue P."/>
            <person name="Zou S."/>
            <person name="Wang X."/>
            <person name="Liu X."/>
            <person name="Wang F."/>
            <person name="Yang Y."/>
            <person name="An X."/>
            <person name="Dong Z."/>
            <person name="Zhang K."/>
            <person name="Zhang X."/>
            <person name="Luo M.C."/>
            <person name="Dvorak J."/>
            <person name="Tong Y."/>
            <person name="Wang J."/>
            <person name="Yang H."/>
            <person name="Li Z."/>
            <person name="Wang D."/>
            <person name="Zhang A."/>
            <person name="Wang J."/>
        </authorList>
    </citation>
    <scope>NUCLEOTIDE SEQUENCE</scope>
    <source>
        <strain evidence="3">cv. G1812</strain>
    </source>
</reference>
<name>A0A8R7QYS5_TRIUA</name>
<reference evidence="2" key="3">
    <citation type="submission" date="2022-06" db="UniProtKB">
        <authorList>
            <consortium name="EnsemblPlants"/>
        </authorList>
    </citation>
    <scope>IDENTIFICATION</scope>
</reference>
<dbReference type="AlphaFoldDB" id="A0A8R7QYS5"/>